<evidence type="ECO:0000256" key="3">
    <source>
        <dbReference type="ARBA" id="ARBA00022729"/>
    </source>
</evidence>
<organism evidence="9 10">
    <name type="scientific">Enterococcus quebecensis</name>
    <dbReference type="NCBI Taxonomy" id="903983"/>
    <lineage>
        <taxon>Bacteria</taxon>
        <taxon>Bacillati</taxon>
        <taxon>Bacillota</taxon>
        <taxon>Bacilli</taxon>
        <taxon>Lactobacillales</taxon>
        <taxon>Enterococcaceae</taxon>
        <taxon>Enterococcus</taxon>
    </lineage>
</organism>
<proteinExistence type="inferred from homology"/>
<evidence type="ECO:0000256" key="6">
    <source>
        <dbReference type="RuleBase" id="RU004296"/>
    </source>
</evidence>
<dbReference type="Proteomes" id="UP000094764">
    <property type="component" value="Unassembled WGS sequence"/>
</dbReference>
<gene>
    <name evidence="9" type="ORF">BCR23_13085</name>
</gene>
<dbReference type="InterPro" id="IPR044081">
    <property type="entry name" value="DUF5776"/>
</dbReference>
<evidence type="ECO:0000256" key="2">
    <source>
        <dbReference type="ARBA" id="ARBA00022670"/>
    </source>
</evidence>
<keyword evidence="5 6" id="KW-0720">Serine protease</keyword>
<dbReference type="PANTHER" id="PTHR15462:SF8">
    <property type="entry name" value="SERINE PROTEASE"/>
    <property type="match status" value="1"/>
</dbReference>
<dbReference type="SUPFAM" id="SSF50494">
    <property type="entry name" value="Trypsin-like serine proteases"/>
    <property type="match status" value="1"/>
</dbReference>
<dbReference type="EC" id="3.4.21.-" evidence="6"/>
<dbReference type="Pfam" id="PF19087">
    <property type="entry name" value="DUF5776"/>
    <property type="match status" value="3"/>
</dbReference>
<feature type="chain" id="PRO_5009028000" description="Serine protease" evidence="6">
    <location>
        <begin position="23"/>
        <end position="528"/>
    </location>
</feature>
<dbReference type="InterPro" id="IPR018114">
    <property type="entry name" value="TRYPSIN_HIS"/>
</dbReference>
<dbReference type="GO" id="GO:0006508">
    <property type="term" value="P:proteolysis"/>
    <property type="evidence" value="ECO:0007669"/>
    <property type="project" value="UniProtKB-KW"/>
</dbReference>
<dbReference type="PROSITE" id="PS00134">
    <property type="entry name" value="TRYPSIN_HIS"/>
    <property type="match status" value="1"/>
</dbReference>
<evidence type="ECO:0000256" key="1">
    <source>
        <dbReference type="ARBA" id="ARBA00008764"/>
    </source>
</evidence>
<dbReference type="AlphaFoldDB" id="A0A1E5H1R4"/>
<feature type="domain" description="DUF5776" evidence="8">
    <location>
        <begin position="306"/>
        <end position="371"/>
    </location>
</feature>
<dbReference type="InterPro" id="IPR008256">
    <property type="entry name" value="Peptidase_S1B"/>
</dbReference>
<feature type="domain" description="Peptidase S1" evidence="7">
    <location>
        <begin position="116"/>
        <end position="227"/>
    </location>
</feature>
<name>A0A1E5H1R4_9ENTE</name>
<comment type="similarity">
    <text evidence="1 6">Belongs to the peptidase S1B family.</text>
</comment>
<reference evidence="10" key="1">
    <citation type="submission" date="2016-09" db="EMBL/GenBank/DDBJ databases">
        <authorList>
            <person name="Gulvik C.A."/>
        </authorList>
    </citation>
    <scope>NUCLEOTIDE SEQUENCE [LARGE SCALE GENOMIC DNA]</scope>
    <source>
        <strain evidence="10">LMG 26306</strain>
    </source>
</reference>
<feature type="domain" description="DUF5776" evidence="8">
    <location>
        <begin position="382"/>
        <end position="448"/>
    </location>
</feature>
<dbReference type="RefSeq" id="WP_069634056.1">
    <property type="nucleotide sequence ID" value="NZ_JXKZ01000023.1"/>
</dbReference>
<keyword evidence="3 6" id="KW-0732">Signal</keyword>
<keyword evidence="2 6" id="KW-0645">Protease</keyword>
<evidence type="ECO:0000256" key="4">
    <source>
        <dbReference type="ARBA" id="ARBA00022801"/>
    </source>
</evidence>
<dbReference type="Gene3D" id="2.40.10.10">
    <property type="entry name" value="Trypsin-like serine proteases"/>
    <property type="match status" value="2"/>
</dbReference>
<dbReference type="PRINTS" id="PR00839">
    <property type="entry name" value="V8PROTEASE"/>
</dbReference>
<dbReference type="PROSITE" id="PS51257">
    <property type="entry name" value="PROKAR_LIPOPROTEIN"/>
    <property type="match status" value="1"/>
</dbReference>
<dbReference type="InterPro" id="IPR043504">
    <property type="entry name" value="Peptidase_S1_PA_chymotrypsin"/>
</dbReference>
<dbReference type="EMBL" id="MIKB01000002">
    <property type="protein sequence ID" value="OEG18869.1"/>
    <property type="molecule type" value="Genomic_DNA"/>
</dbReference>
<dbReference type="GO" id="GO:0004252">
    <property type="term" value="F:serine-type endopeptidase activity"/>
    <property type="evidence" value="ECO:0007669"/>
    <property type="project" value="InterPro"/>
</dbReference>
<feature type="signal peptide" evidence="6">
    <location>
        <begin position="1"/>
        <end position="22"/>
    </location>
</feature>
<feature type="domain" description="DUF5776" evidence="8">
    <location>
        <begin position="458"/>
        <end position="524"/>
    </location>
</feature>
<dbReference type="STRING" id="903983.BCR23_13085"/>
<dbReference type="PANTHER" id="PTHR15462">
    <property type="entry name" value="SERINE PROTEASE"/>
    <property type="match status" value="1"/>
</dbReference>
<protein>
    <recommendedName>
        <fullName evidence="6">Serine protease</fullName>
        <ecNumber evidence="6">3.4.21.-</ecNumber>
    </recommendedName>
</protein>
<sequence length="528" mass="58484">MKKFMFGVFVFAGLSCGGTTFAESELDTVDNNNEVTDYYNMEMYSLNDFESSGYEGTGVTTENAVIPDIPNDVEYISDLEDGSPSAEPEKIIGSDNRKIVADTTVNPYRKVVFLSMKFPNGKRYIGSGDMISSDTVLTAGHCIYSKNDGGWATSVEVYPGYNGSYAPYGVAYSKKLMSVKGWIENSSSAYDIGAIKLDRSIGNSVGWFGLTTGMTSPITLSGYHGDLNKRMGTETGNILKHTDNNVYYTLDSTGGSSGSGVYNNKGQILAVHAYAGAKNNFGTKINNANFRLIQQWINPSINYNQYHSNSGKYAAKLNTWVYNNKDNFTANTQKKAIPKYTIVDVKAIDFSASGYPRLVTNEGYLSANKDFFVKVVGNVDQYITTPQKLVTKENIWVYSNKDTFSKETQIKSIPKDTMLDIRDIAYSKDGWPRLVTSLGYISANKGYVKPVISNIDQYITTVGKVEVKENIWSYRDKDSFSTSTQKQKINKGTILSVQSIIFSKDGWPRLVTDKGYVSANKQYVSLVK</sequence>
<evidence type="ECO:0000313" key="9">
    <source>
        <dbReference type="EMBL" id="OEG18869.1"/>
    </source>
</evidence>
<dbReference type="InterPro" id="IPR001254">
    <property type="entry name" value="Trypsin_dom"/>
</dbReference>
<keyword evidence="10" id="KW-1185">Reference proteome</keyword>
<accession>A0A1E5H1R4</accession>
<keyword evidence="4 6" id="KW-0378">Hydrolase</keyword>
<comment type="caution">
    <text evidence="9">The sequence shown here is derived from an EMBL/GenBank/DDBJ whole genome shotgun (WGS) entry which is preliminary data.</text>
</comment>
<evidence type="ECO:0000256" key="5">
    <source>
        <dbReference type="ARBA" id="ARBA00022825"/>
    </source>
</evidence>
<dbReference type="InterPro" id="IPR009003">
    <property type="entry name" value="Peptidase_S1_PA"/>
</dbReference>
<dbReference type="InterPro" id="IPR050966">
    <property type="entry name" value="Glutamyl_endopeptidase"/>
</dbReference>
<evidence type="ECO:0000259" key="8">
    <source>
        <dbReference type="Pfam" id="PF19087"/>
    </source>
</evidence>
<evidence type="ECO:0000259" key="7">
    <source>
        <dbReference type="Pfam" id="PF00089"/>
    </source>
</evidence>
<evidence type="ECO:0000313" key="10">
    <source>
        <dbReference type="Proteomes" id="UP000094764"/>
    </source>
</evidence>
<dbReference type="Pfam" id="PF00089">
    <property type="entry name" value="Trypsin"/>
    <property type="match status" value="1"/>
</dbReference>